<sequence>MITDQLKKRIVPEVNDHFGLHPEDLVQKLDTYNNLRKQEPQADVKKFYPKQTRPVIACFDYAAVGWCHLWDESCKERNNKTKRQALTEKVIEEYESFYASPFVLISKLNGTHCLCINYRKLNSINVADCYPLTRMDGLLNEVKPTSFMSTTDLRTGYHQA</sequence>
<accession>A0AAV4PVS5</accession>
<keyword evidence="2" id="KW-1185">Reference proteome</keyword>
<dbReference type="Gene3D" id="3.10.10.10">
    <property type="entry name" value="HIV Type 1 Reverse Transcriptase, subunit A, domain 1"/>
    <property type="match status" value="1"/>
</dbReference>
<dbReference type="InterPro" id="IPR043128">
    <property type="entry name" value="Rev_trsase/Diguanyl_cyclase"/>
</dbReference>
<name>A0AAV4PVS5_CAEEX</name>
<dbReference type="AlphaFoldDB" id="A0AAV4PVS5"/>
<dbReference type="InterPro" id="IPR053134">
    <property type="entry name" value="RNA-dir_DNA_polymerase"/>
</dbReference>
<dbReference type="PANTHER" id="PTHR24559:SF444">
    <property type="entry name" value="REVERSE TRANSCRIPTASE DOMAIN-CONTAINING PROTEIN"/>
    <property type="match status" value="1"/>
</dbReference>
<dbReference type="SUPFAM" id="SSF56672">
    <property type="entry name" value="DNA/RNA polymerases"/>
    <property type="match status" value="1"/>
</dbReference>
<dbReference type="InterPro" id="IPR043502">
    <property type="entry name" value="DNA/RNA_pol_sf"/>
</dbReference>
<keyword evidence="1" id="KW-0548">Nucleotidyltransferase</keyword>
<organism evidence="1 2">
    <name type="scientific">Caerostris extrusa</name>
    <name type="common">Bark spider</name>
    <name type="synonym">Caerostris bankana</name>
    <dbReference type="NCBI Taxonomy" id="172846"/>
    <lineage>
        <taxon>Eukaryota</taxon>
        <taxon>Metazoa</taxon>
        <taxon>Ecdysozoa</taxon>
        <taxon>Arthropoda</taxon>
        <taxon>Chelicerata</taxon>
        <taxon>Arachnida</taxon>
        <taxon>Araneae</taxon>
        <taxon>Araneomorphae</taxon>
        <taxon>Entelegynae</taxon>
        <taxon>Araneoidea</taxon>
        <taxon>Araneidae</taxon>
        <taxon>Caerostris</taxon>
    </lineage>
</organism>
<dbReference type="Proteomes" id="UP001054945">
    <property type="component" value="Unassembled WGS sequence"/>
</dbReference>
<dbReference type="Gene3D" id="3.30.70.270">
    <property type="match status" value="1"/>
</dbReference>
<dbReference type="GO" id="GO:0003964">
    <property type="term" value="F:RNA-directed DNA polymerase activity"/>
    <property type="evidence" value="ECO:0007669"/>
    <property type="project" value="UniProtKB-KW"/>
</dbReference>
<reference evidence="1 2" key="1">
    <citation type="submission" date="2021-06" db="EMBL/GenBank/DDBJ databases">
        <title>Caerostris extrusa draft genome.</title>
        <authorList>
            <person name="Kono N."/>
            <person name="Arakawa K."/>
        </authorList>
    </citation>
    <scope>NUCLEOTIDE SEQUENCE [LARGE SCALE GENOMIC DNA]</scope>
</reference>
<gene>
    <name evidence="1" type="primary">pol_2091</name>
    <name evidence="1" type="ORF">CEXT_264281</name>
</gene>
<protein>
    <submittedName>
        <fullName evidence="1">Reverse transcriptase</fullName>
    </submittedName>
</protein>
<proteinExistence type="predicted"/>
<keyword evidence="1" id="KW-0808">Transferase</keyword>
<evidence type="ECO:0000313" key="2">
    <source>
        <dbReference type="Proteomes" id="UP001054945"/>
    </source>
</evidence>
<comment type="caution">
    <text evidence="1">The sequence shown here is derived from an EMBL/GenBank/DDBJ whole genome shotgun (WGS) entry which is preliminary data.</text>
</comment>
<keyword evidence="1" id="KW-0695">RNA-directed DNA polymerase</keyword>
<dbReference type="EMBL" id="BPLR01005332">
    <property type="protein sequence ID" value="GIY01528.1"/>
    <property type="molecule type" value="Genomic_DNA"/>
</dbReference>
<evidence type="ECO:0000313" key="1">
    <source>
        <dbReference type="EMBL" id="GIY01528.1"/>
    </source>
</evidence>
<dbReference type="PANTHER" id="PTHR24559">
    <property type="entry name" value="TRANSPOSON TY3-I GAG-POL POLYPROTEIN"/>
    <property type="match status" value="1"/>
</dbReference>